<evidence type="ECO:0000313" key="5">
    <source>
        <dbReference type="EMBL" id="KZT25994.1"/>
    </source>
</evidence>
<evidence type="ECO:0000256" key="2">
    <source>
        <dbReference type="ARBA" id="ARBA00022679"/>
    </source>
</evidence>
<evidence type="ECO:0000256" key="3">
    <source>
        <dbReference type="ARBA" id="ARBA00022691"/>
    </source>
</evidence>
<accession>A0A165T1G2</accession>
<dbReference type="InterPro" id="IPR029063">
    <property type="entry name" value="SAM-dependent_MTases_sf"/>
</dbReference>
<comment type="similarity">
    <text evidence="4">Belongs to the class I-like SAM-binding methyltransferase superfamily.</text>
</comment>
<dbReference type="EMBL" id="KV425569">
    <property type="protein sequence ID" value="KZT25994.1"/>
    <property type="molecule type" value="Genomic_DNA"/>
</dbReference>
<dbReference type="InterPro" id="IPR051654">
    <property type="entry name" value="Meroterpenoid_MTases"/>
</dbReference>
<dbReference type="PANTHER" id="PTHR35897:SF1">
    <property type="entry name" value="METHYLTRANSFERASE AUSD"/>
    <property type="match status" value="1"/>
</dbReference>
<dbReference type="SUPFAM" id="SSF53335">
    <property type="entry name" value="S-adenosyl-L-methionine-dependent methyltransferases"/>
    <property type="match status" value="1"/>
</dbReference>
<keyword evidence="6" id="KW-1185">Reference proteome</keyword>
<reference evidence="5 6" key="1">
    <citation type="journal article" date="2016" name="Mol. Biol. Evol.">
        <title>Comparative Genomics of Early-Diverging Mushroom-Forming Fungi Provides Insights into the Origins of Lignocellulose Decay Capabilities.</title>
        <authorList>
            <person name="Nagy L.G."/>
            <person name="Riley R."/>
            <person name="Tritt A."/>
            <person name="Adam C."/>
            <person name="Daum C."/>
            <person name="Floudas D."/>
            <person name="Sun H."/>
            <person name="Yadav J.S."/>
            <person name="Pangilinan J."/>
            <person name="Larsson K.H."/>
            <person name="Matsuura K."/>
            <person name="Barry K."/>
            <person name="Labutti K."/>
            <person name="Kuo R."/>
            <person name="Ohm R.A."/>
            <person name="Bhattacharya S.S."/>
            <person name="Shirouzu T."/>
            <person name="Yoshinaga Y."/>
            <person name="Martin F.M."/>
            <person name="Grigoriev I.V."/>
            <person name="Hibbett D.S."/>
        </authorList>
    </citation>
    <scope>NUCLEOTIDE SEQUENCE [LARGE SCALE GENOMIC DNA]</scope>
    <source>
        <strain evidence="5 6">HHB14362 ss-1</strain>
    </source>
</reference>
<dbReference type="GO" id="GO:0016740">
    <property type="term" value="F:transferase activity"/>
    <property type="evidence" value="ECO:0007669"/>
    <property type="project" value="UniProtKB-KW"/>
</dbReference>
<gene>
    <name evidence="5" type="ORF">NEOLEDRAFT_1092028</name>
</gene>
<dbReference type="AlphaFoldDB" id="A0A165T1G2"/>
<dbReference type="Proteomes" id="UP000076761">
    <property type="component" value="Unassembled WGS sequence"/>
</dbReference>
<evidence type="ECO:0000256" key="4">
    <source>
        <dbReference type="ARBA" id="ARBA00038314"/>
    </source>
</evidence>
<dbReference type="Gene3D" id="3.40.50.150">
    <property type="entry name" value="Vaccinia Virus protein VP39"/>
    <property type="match status" value="1"/>
</dbReference>
<dbReference type="InParanoid" id="A0A165T1G2"/>
<keyword evidence="3" id="KW-0949">S-adenosyl-L-methionine</keyword>
<evidence type="ECO:0000256" key="1">
    <source>
        <dbReference type="ARBA" id="ARBA00005179"/>
    </source>
</evidence>
<organism evidence="5 6">
    <name type="scientific">Neolentinus lepideus HHB14362 ss-1</name>
    <dbReference type="NCBI Taxonomy" id="1314782"/>
    <lineage>
        <taxon>Eukaryota</taxon>
        <taxon>Fungi</taxon>
        <taxon>Dikarya</taxon>
        <taxon>Basidiomycota</taxon>
        <taxon>Agaricomycotina</taxon>
        <taxon>Agaricomycetes</taxon>
        <taxon>Gloeophyllales</taxon>
        <taxon>Gloeophyllaceae</taxon>
        <taxon>Neolentinus</taxon>
    </lineage>
</organism>
<proteinExistence type="inferred from homology"/>
<keyword evidence="2" id="KW-0808">Transferase</keyword>
<evidence type="ECO:0000313" key="6">
    <source>
        <dbReference type="Proteomes" id="UP000076761"/>
    </source>
</evidence>
<name>A0A165T1G2_9AGAM</name>
<dbReference type="OrthoDB" id="2094832at2759"/>
<dbReference type="STRING" id="1314782.A0A165T1G2"/>
<protein>
    <submittedName>
        <fullName evidence="5">Uncharacterized protein</fullName>
    </submittedName>
</protein>
<dbReference type="PANTHER" id="PTHR35897">
    <property type="entry name" value="METHYLTRANSFERASE AUSD"/>
    <property type="match status" value="1"/>
</dbReference>
<sequence>MPACPKITPEQQLDPSIVPPLDPTLISNISGVEWKFLRDMISEDDEVITKKLLEIQAEGYAKWPYPCIRAFHFVSFMMYQNAVYPEVVEAGKKGDTLLLDLGCCMGTDLRKLAQDGHPESSLLGCYLRPEYIQLGYKLYDDRNSCAIQFFSDNVLDLPFPPSSPDATLQINQVTKLAELAGRLTHIYTGALFHLFDESTQEAMALRVASLIKRESGSIIFGRHQGLATAGYIQDHMDRSRYGHSPSSWTALWQSVFAQLTSEEWAKEHVKVEASLSGTLNVVTGRESRMLYWSIRVV</sequence>
<comment type="pathway">
    <text evidence="1">Secondary metabolite biosynthesis.</text>
</comment>